<proteinExistence type="predicted"/>
<evidence type="ECO:0000313" key="4">
    <source>
        <dbReference type="Proteomes" id="UP001530315"/>
    </source>
</evidence>
<evidence type="ECO:0000256" key="1">
    <source>
        <dbReference type="SAM" id="MobiDB-lite"/>
    </source>
</evidence>
<evidence type="ECO:0000313" key="3">
    <source>
        <dbReference type="EMBL" id="KAL3780583.1"/>
    </source>
</evidence>
<keyword evidence="2" id="KW-0732">Signal</keyword>
<reference evidence="3 4" key="1">
    <citation type="submission" date="2024-10" db="EMBL/GenBank/DDBJ databases">
        <title>Updated reference genomes for cyclostephanoid diatoms.</title>
        <authorList>
            <person name="Roberts W.R."/>
            <person name="Alverson A.J."/>
        </authorList>
    </citation>
    <scope>NUCLEOTIDE SEQUENCE [LARGE SCALE GENOMIC DNA]</scope>
    <source>
        <strain evidence="3 4">AJA276-08</strain>
    </source>
</reference>
<feature type="compositionally biased region" description="Low complexity" evidence="1">
    <location>
        <begin position="44"/>
        <end position="53"/>
    </location>
</feature>
<gene>
    <name evidence="3" type="ORF">ACHAW5_006401</name>
</gene>
<keyword evidence="4" id="KW-1185">Reference proteome</keyword>
<organism evidence="3 4">
    <name type="scientific">Stephanodiscus triporus</name>
    <dbReference type="NCBI Taxonomy" id="2934178"/>
    <lineage>
        <taxon>Eukaryota</taxon>
        <taxon>Sar</taxon>
        <taxon>Stramenopiles</taxon>
        <taxon>Ochrophyta</taxon>
        <taxon>Bacillariophyta</taxon>
        <taxon>Coscinodiscophyceae</taxon>
        <taxon>Thalassiosirophycidae</taxon>
        <taxon>Stephanodiscales</taxon>
        <taxon>Stephanodiscaceae</taxon>
        <taxon>Stephanodiscus</taxon>
    </lineage>
</organism>
<dbReference type="AlphaFoldDB" id="A0ABD3NY11"/>
<comment type="caution">
    <text evidence="3">The sequence shown here is derived from an EMBL/GenBank/DDBJ whole genome shotgun (WGS) entry which is preliminary data.</text>
</comment>
<feature type="compositionally biased region" description="Basic residues" evidence="1">
    <location>
        <begin position="32"/>
        <end position="43"/>
    </location>
</feature>
<feature type="signal peptide" evidence="2">
    <location>
        <begin position="1"/>
        <end position="23"/>
    </location>
</feature>
<feature type="region of interest" description="Disordered" evidence="1">
    <location>
        <begin position="29"/>
        <end position="53"/>
    </location>
</feature>
<dbReference type="Proteomes" id="UP001530315">
    <property type="component" value="Unassembled WGS sequence"/>
</dbReference>
<dbReference type="EMBL" id="JALLAZ020001107">
    <property type="protein sequence ID" value="KAL3780583.1"/>
    <property type="molecule type" value="Genomic_DNA"/>
</dbReference>
<name>A0ABD3NY11_9STRA</name>
<feature type="chain" id="PRO_5044777033" evidence="2">
    <location>
        <begin position="24"/>
        <end position="583"/>
    </location>
</feature>
<evidence type="ECO:0000256" key="2">
    <source>
        <dbReference type="SAM" id="SignalP"/>
    </source>
</evidence>
<protein>
    <submittedName>
        <fullName evidence="3">Uncharacterized protein</fullName>
    </submittedName>
</protein>
<accession>A0ABD3NY11</accession>
<sequence length="583" mass="66110">MNIKLMMRFALVAVAWCVQITAALKGRERQPKSVKKNSKHSKATKTSTSTSPTPCEEDFVLVDGICTHACDAGTHGCIAGTMCFKTTGADFRCLNPIVEGLIPPYARQDFLDFFHERVFDEIAADSPTGFTRGQVIFDQAPVNQELPMEFEATNSVVLLSGTFKPVSGIIPEDTRARVYSQGGLLTETILSQGGGFEITLTDIIPGRSPFILVFVSMATSTNVNQVTSDSANEPQQRRLANEGTVIFWCINKSSECVLGKSTLTFRLTWNQPNNLNLFVVEPNGDWVDENNKVGDYGELDYDNQDGFGPEHYITQRASSGQIYQAGVFLPDVEFIPVDFILEAFYDSSRVLRQLGTLTKSEEFSNYFDVTIPDDDPCEACPTESELTNVISSADEDRSCRAYRCDKIKKYPWYCIFNGWNCYDSDITNRWKVKNRIETMAANKENVLYFFMIVLTPKVPRSAQTYTPAESYFDGAMRRIREKRGDYKCLRNVLLDAYCRITWQEDDEQYFKLAVKVFDEEKDTVLDLAEKLFKITTPVYVKILLEYISFALDLSTKYLEAIKPYAYTNFFLYIEQKVMSCGFK</sequence>